<dbReference type="PANTHER" id="PTHR33103">
    <property type="entry name" value="OS01G0153900 PROTEIN"/>
    <property type="match status" value="1"/>
</dbReference>
<dbReference type="PANTHER" id="PTHR33103:SF99">
    <property type="entry name" value="DUF674 FAMILY PROTEIN"/>
    <property type="match status" value="1"/>
</dbReference>
<evidence type="ECO:0000313" key="2">
    <source>
        <dbReference type="Proteomes" id="UP001188597"/>
    </source>
</evidence>
<keyword evidence="2" id="KW-1185">Reference proteome</keyword>
<accession>A0AA89AHX8</accession>
<evidence type="ECO:0000313" key="1">
    <source>
        <dbReference type="EMBL" id="KAK3002206.1"/>
    </source>
</evidence>
<name>A0AA89AHX8_9ASTE</name>
<dbReference type="InterPro" id="IPR007750">
    <property type="entry name" value="DUF674"/>
</dbReference>
<dbReference type="AlphaFoldDB" id="A0AA89AHX8"/>
<comment type="caution">
    <text evidence="1">The sequence shown here is derived from an EMBL/GenBank/DDBJ whole genome shotgun (WGS) entry which is preliminary data.</text>
</comment>
<sequence>MIQIMSIVDSSTWYRLSDDKMQDSLPITIFYHILLAPPPSLLITPLTPQPSPLRPPAKPWFSAAVNGCSRPSTASFWYARSFTPQFDTNKQFFDSSWLYKSKESDVPVSIKPYPILVTKPCTGMTNPELSLKLLVDKSSKTVVYAEAGKDFVDFLFGLLELPLGSLMALINNLGRTAPSSFAKVYENVRNLDSSYFATINTKHSLLKPNLPSSNVNHTPLLQELAYTKPASYCSYYVNTPKKDVDGHVKGLVTYMVMDDLSLKSLFSTLTRSKMYPVLKRRLVTTSNPSVSSTNKF</sequence>
<dbReference type="Pfam" id="PF05056">
    <property type="entry name" value="DUF674"/>
    <property type="match status" value="1"/>
</dbReference>
<proteinExistence type="predicted"/>
<dbReference type="EMBL" id="JAVXUP010002637">
    <property type="protein sequence ID" value="KAK3002206.1"/>
    <property type="molecule type" value="Genomic_DNA"/>
</dbReference>
<protein>
    <submittedName>
        <fullName evidence="1">Uncharacterized protein</fullName>
    </submittedName>
</protein>
<dbReference type="Proteomes" id="UP001188597">
    <property type="component" value="Unassembled WGS sequence"/>
</dbReference>
<gene>
    <name evidence="1" type="ORF">RJ639_020975</name>
</gene>
<reference evidence="1" key="1">
    <citation type="submission" date="2022-12" db="EMBL/GenBank/DDBJ databases">
        <title>Draft genome assemblies for two species of Escallonia (Escalloniales).</title>
        <authorList>
            <person name="Chanderbali A."/>
            <person name="Dervinis C."/>
            <person name="Anghel I."/>
            <person name="Soltis D."/>
            <person name="Soltis P."/>
            <person name="Zapata F."/>
        </authorList>
    </citation>
    <scope>NUCLEOTIDE SEQUENCE</scope>
    <source>
        <strain evidence="1">UCBG64.0493</strain>
        <tissue evidence="1">Leaf</tissue>
    </source>
</reference>
<organism evidence="1 2">
    <name type="scientific">Escallonia herrerae</name>
    <dbReference type="NCBI Taxonomy" id="1293975"/>
    <lineage>
        <taxon>Eukaryota</taxon>
        <taxon>Viridiplantae</taxon>
        <taxon>Streptophyta</taxon>
        <taxon>Embryophyta</taxon>
        <taxon>Tracheophyta</taxon>
        <taxon>Spermatophyta</taxon>
        <taxon>Magnoliopsida</taxon>
        <taxon>eudicotyledons</taxon>
        <taxon>Gunneridae</taxon>
        <taxon>Pentapetalae</taxon>
        <taxon>asterids</taxon>
        <taxon>campanulids</taxon>
        <taxon>Escalloniales</taxon>
        <taxon>Escalloniaceae</taxon>
        <taxon>Escallonia</taxon>
    </lineage>
</organism>